<sequence length="184" mass="20155">MDVSVTSSCSTNLFAIHAGVRDNGPIARTTYPDTTLVGVGAQREERASNKVTRTSASSELLSPPPSENLGLLIFERLALTSSITGLEVYLAPNSGRLSRLRLHVPNCVDEVYHRYDNRHGSDIVCNILDDKTGVVSLHMSPRKSGTREVEDESFEINSRAYRLIISEGVNMYANRFVDGGAEGR</sequence>
<organism evidence="2 3">
    <name type="scientific">Guyanagaster necrorhizus</name>
    <dbReference type="NCBI Taxonomy" id="856835"/>
    <lineage>
        <taxon>Eukaryota</taxon>
        <taxon>Fungi</taxon>
        <taxon>Dikarya</taxon>
        <taxon>Basidiomycota</taxon>
        <taxon>Agaricomycotina</taxon>
        <taxon>Agaricomycetes</taxon>
        <taxon>Agaricomycetidae</taxon>
        <taxon>Agaricales</taxon>
        <taxon>Marasmiineae</taxon>
        <taxon>Physalacriaceae</taxon>
        <taxon>Guyanagaster</taxon>
    </lineage>
</organism>
<proteinExistence type="predicted"/>
<protein>
    <submittedName>
        <fullName evidence="2">Uncharacterized protein</fullName>
    </submittedName>
</protein>
<reference evidence="2" key="1">
    <citation type="submission" date="2020-11" db="EMBL/GenBank/DDBJ databases">
        <title>Adaptations for nitrogen fixation in a non-lichenized fungal sporocarp promotes dispersal by wood-feeding termites.</title>
        <authorList>
            <consortium name="DOE Joint Genome Institute"/>
            <person name="Koch R.A."/>
            <person name="Yoon G."/>
            <person name="Arayal U."/>
            <person name="Lail K."/>
            <person name="Amirebrahimi M."/>
            <person name="Labutti K."/>
            <person name="Lipzen A."/>
            <person name="Riley R."/>
            <person name="Barry K."/>
            <person name="Henrissat B."/>
            <person name="Grigoriev I.V."/>
            <person name="Herr J.R."/>
            <person name="Aime M.C."/>
        </authorList>
    </citation>
    <scope>NUCLEOTIDE SEQUENCE</scope>
    <source>
        <strain evidence="2">MCA 3950</strain>
    </source>
</reference>
<gene>
    <name evidence="2" type="ORF">BT62DRAFT_1014398</name>
</gene>
<dbReference type="GeneID" id="66100499"/>
<evidence type="ECO:0000313" key="2">
    <source>
        <dbReference type="EMBL" id="KAG7439088.1"/>
    </source>
</evidence>
<keyword evidence="3" id="KW-1185">Reference proteome</keyword>
<name>A0A9P7VEH6_9AGAR</name>
<dbReference type="EMBL" id="MU250635">
    <property type="protein sequence ID" value="KAG7439088.1"/>
    <property type="molecule type" value="Genomic_DNA"/>
</dbReference>
<evidence type="ECO:0000313" key="3">
    <source>
        <dbReference type="Proteomes" id="UP000812287"/>
    </source>
</evidence>
<feature type="region of interest" description="Disordered" evidence="1">
    <location>
        <begin position="43"/>
        <end position="62"/>
    </location>
</feature>
<comment type="caution">
    <text evidence="2">The sequence shown here is derived from an EMBL/GenBank/DDBJ whole genome shotgun (WGS) entry which is preliminary data.</text>
</comment>
<evidence type="ECO:0000256" key="1">
    <source>
        <dbReference type="SAM" id="MobiDB-lite"/>
    </source>
</evidence>
<dbReference type="RefSeq" id="XP_043032592.1">
    <property type="nucleotide sequence ID" value="XM_043178212.1"/>
</dbReference>
<accession>A0A9P7VEH6</accession>
<dbReference type="Proteomes" id="UP000812287">
    <property type="component" value="Unassembled WGS sequence"/>
</dbReference>
<dbReference type="AlphaFoldDB" id="A0A9P7VEH6"/>